<sequence length="314" mass="34041">MSAVPYVLLRHQTPMLLTGARVLAHTLRHALLPPTAPRPASIAVAGAGEATAAQRLLRRIAPVARVIAAPPQDLVEQYIAWAGAARSYDGQLPPHMVSQWSLPLVGELLLRMPYRLTSVINQGVGLRVHGPLPRNVPLHVSAAVERIEETPGRIKVVVAVITGTAQQPSLVEARLHMSFLLPGPRAPKAPQERGPEPDWITAGLWHADARDGLRFALLTGDFNPIHWCGPLARRSVFRGMVLHGFGSFVRSYEVLAQQGIRFHEIDVRFVKPVALPCTALSVQVAPDDTADADGWRALRLAGSGDAVHLAGRLR</sequence>
<dbReference type="PANTHER" id="PTHR43841:SF1">
    <property type="entry name" value="3-HYDROXYACYL-THIOESTER DEHYDRATASE X"/>
    <property type="match status" value="1"/>
</dbReference>
<dbReference type="EMBL" id="WNKY01000002">
    <property type="protein sequence ID" value="MTV36786.1"/>
    <property type="molecule type" value="Genomic_DNA"/>
</dbReference>
<dbReference type="Proteomes" id="UP000475582">
    <property type="component" value="Unassembled WGS sequence"/>
</dbReference>
<organism evidence="2 3">
    <name type="scientific">Duganella radicis</name>
    <dbReference type="NCBI Taxonomy" id="551988"/>
    <lineage>
        <taxon>Bacteria</taxon>
        <taxon>Pseudomonadati</taxon>
        <taxon>Pseudomonadota</taxon>
        <taxon>Betaproteobacteria</taxon>
        <taxon>Burkholderiales</taxon>
        <taxon>Oxalobacteraceae</taxon>
        <taxon>Telluria group</taxon>
        <taxon>Duganella</taxon>
    </lineage>
</organism>
<evidence type="ECO:0000313" key="2">
    <source>
        <dbReference type="EMBL" id="MTV36786.1"/>
    </source>
</evidence>
<gene>
    <name evidence="2" type="ORF">GM676_04195</name>
</gene>
<accession>A0A6L6PCG8</accession>
<dbReference type="PANTHER" id="PTHR43841">
    <property type="entry name" value="3-HYDROXYACYL-THIOESTER DEHYDRATASE HTDX-RELATED"/>
    <property type="match status" value="1"/>
</dbReference>
<evidence type="ECO:0000259" key="1">
    <source>
        <dbReference type="Pfam" id="PF01575"/>
    </source>
</evidence>
<reference evidence="2 3" key="1">
    <citation type="submission" date="2019-11" db="EMBL/GenBank/DDBJ databases">
        <title>Type strains purchased from KCTC, JCM and DSMZ.</title>
        <authorList>
            <person name="Lu H."/>
        </authorList>
    </citation>
    <scope>NUCLEOTIDE SEQUENCE [LARGE SCALE GENOMIC DNA]</scope>
    <source>
        <strain evidence="2 3">KCTC 22382</strain>
    </source>
</reference>
<dbReference type="Gene3D" id="3.10.129.10">
    <property type="entry name" value="Hotdog Thioesterase"/>
    <property type="match status" value="1"/>
</dbReference>
<name>A0A6L6PCG8_9BURK</name>
<protein>
    <recommendedName>
        <fullName evidence="1">MaoC-like domain-containing protein</fullName>
    </recommendedName>
</protein>
<dbReference type="CDD" id="cd03441">
    <property type="entry name" value="R_hydratase_like"/>
    <property type="match status" value="1"/>
</dbReference>
<dbReference type="OrthoDB" id="6703795at2"/>
<dbReference type="InterPro" id="IPR002539">
    <property type="entry name" value="MaoC-like_dom"/>
</dbReference>
<dbReference type="AlphaFoldDB" id="A0A6L6PCG8"/>
<feature type="domain" description="MaoC-like" evidence="1">
    <location>
        <begin position="211"/>
        <end position="277"/>
    </location>
</feature>
<dbReference type="SUPFAM" id="SSF54637">
    <property type="entry name" value="Thioesterase/thiol ester dehydrase-isomerase"/>
    <property type="match status" value="1"/>
</dbReference>
<keyword evidence="3" id="KW-1185">Reference proteome</keyword>
<dbReference type="InterPro" id="IPR029069">
    <property type="entry name" value="HotDog_dom_sf"/>
</dbReference>
<evidence type="ECO:0000313" key="3">
    <source>
        <dbReference type="Proteomes" id="UP000475582"/>
    </source>
</evidence>
<dbReference type="Pfam" id="PF01575">
    <property type="entry name" value="MaoC_dehydratas"/>
    <property type="match status" value="1"/>
</dbReference>
<comment type="caution">
    <text evidence="2">The sequence shown here is derived from an EMBL/GenBank/DDBJ whole genome shotgun (WGS) entry which is preliminary data.</text>
</comment>
<dbReference type="RefSeq" id="WP_155462132.1">
    <property type="nucleotide sequence ID" value="NZ_WNKY01000002.1"/>
</dbReference>
<proteinExistence type="predicted"/>